<organism evidence="2">
    <name type="scientific">Arundo donax</name>
    <name type="common">Giant reed</name>
    <name type="synonym">Donax arundinaceus</name>
    <dbReference type="NCBI Taxonomy" id="35708"/>
    <lineage>
        <taxon>Eukaryota</taxon>
        <taxon>Viridiplantae</taxon>
        <taxon>Streptophyta</taxon>
        <taxon>Embryophyta</taxon>
        <taxon>Tracheophyta</taxon>
        <taxon>Spermatophyta</taxon>
        <taxon>Magnoliopsida</taxon>
        <taxon>Liliopsida</taxon>
        <taxon>Poales</taxon>
        <taxon>Poaceae</taxon>
        <taxon>PACMAD clade</taxon>
        <taxon>Arundinoideae</taxon>
        <taxon>Arundineae</taxon>
        <taxon>Arundo</taxon>
    </lineage>
</organism>
<reference evidence="2" key="2">
    <citation type="journal article" date="2015" name="Data Brief">
        <title>Shoot transcriptome of the giant reed, Arundo donax.</title>
        <authorList>
            <person name="Barrero R.A."/>
            <person name="Guerrero F.D."/>
            <person name="Moolhuijzen P."/>
            <person name="Goolsby J.A."/>
            <person name="Tidwell J."/>
            <person name="Bellgard S.E."/>
            <person name="Bellgard M.I."/>
        </authorList>
    </citation>
    <scope>NUCLEOTIDE SEQUENCE</scope>
    <source>
        <tissue evidence="2">Shoot tissue taken approximately 20 cm above the soil surface</tissue>
    </source>
</reference>
<protein>
    <submittedName>
        <fullName evidence="2">Uncharacterized protein</fullName>
    </submittedName>
</protein>
<name>A0A0A8ZQK4_ARUDO</name>
<dbReference type="AlphaFoldDB" id="A0A0A8ZQK4"/>
<evidence type="ECO:0000256" key="1">
    <source>
        <dbReference type="SAM" id="MobiDB-lite"/>
    </source>
</evidence>
<dbReference type="EMBL" id="GBRH01260808">
    <property type="protein sequence ID" value="JAD37087.1"/>
    <property type="molecule type" value="Transcribed_RNA"/>
</dbReference>
<reference evidence="2" key="1">
    <citation type="submission" date="2014-09" db="EMBL/GenBank/DDBJ databases">
        <authorList>
            <person name="Magalhaes I.L.F."/>
            <person name="Oliveira U."/>
            <person name="Santos F.R."/>
            <person name="Vidigal T.H.D.A."/>
            <person name="Brescovit A.D."/>
            <person name="Santos A.J."/>
        </authorList>
    </citation>
    <scope>NUCLEOTIDE SEQUENCE</scope>
    <source>
        <tissue evidence="2">Shoot tissue taken approximately 20 cm above the soil surface</tissue>
    </source>
</reference>
<sequence>MPAFSVQLYQQQKKSPGCVTKKRP</sequence>
<evidence type="ECO:0000313" key="2">
    <source>
        <dbReference type="EMBL" id="JAD37087.1"/>
    </source>
</evidence>
<proteinExistence type="predicted"/>
<accession>A0A0A8ZQK4</accession>
<feature type="region of interest" description="Disordered" evidence="1">
    <location>
        <begin position="1"/>
        <end position="24"/>
    </location>
</feature>